<evidence type="ECO:0000256" key="1">
    <source>
        <dbReference type="ARBA" id="ARBA00004429"/>
    </source>
</evidence>
<dbReference type="GO" id="GO:0015031">
    <property type="term" value="P:protein transport"/>
    <property type="evidence" value="ECO:0007669"/>
    <property type="project" value="UniProtKB-KW"/>
</dbReference>
<evidence type="ECO:0000256" key="13">
    <source>
        <dbReference type="HAMAP-Rule" id="MF_01810"/>
    </source>
</evidence>
<dbReference type="PANTHER" id="PTHR12428">
    <property type="entry name" value="OXA1"/>
    <property type="match status" value="1"/>
</dbReference>
<evidence type="ECO:0000313" key="18">
    <source>
        <dbReference type="Proteomes" id="UP000252893"/>
    </source>
</evidence>
<dbReference type="Proteomes" id="UP000252893">
    <property type="component" value="Unassembled WGS sequence"/>
</dbReference>
<dbReference type="CDD" id="cd19961">
    <property type="entry name" value="EcYidC-like_peri"/>
    <property type="match status" value="1"/>
</dbReference>
<feature type="transmembrane region" description="Helical" evidence="13">
    <location>
        <begin position="6"/>
        <end position="26"/>
    </location>
</feature>
<feature type="compositionally biased region" description="Low complexity" evidence="14">
    <location>
        <begin position="61"/>
        <end position="82"/>
    </location>
</feature>
<proteinExistence type="inferred from homology"/>
<evidence type="ECO:0000259" key="16">
    <source>
        <dbReference type="Pfam" id="PF14849"/>
    </source>
</evidence>
<feature type="transmembrane region" description="Helical" evidence="13">
    <location>
        <begin position="449"/>
        <end position="469"/>
    </location>
</feature>
<name>A0A366DU32_9HYPH</name>
<dbReference type="PRINTS" id="PR00701">
    <property type="entry name" value="60KDINNERMP"/>
</dbReference>
<evidence type="ECO:0000313" key="17">
    <source>
        <dbReference type="EMBL" id="RBO93415.1"/>
    </source>
</evidence>
<dbReference type="InterPro" id="IPR047196">
    <property type="entry name" value="YidC_ALB_C"/>
</dbReference>
<evidence type="ECO:0000256" key="9">
    <source>
        <dbReference type="ARBA" id="ARBA00023136"/>
    </source>
</evidence>
<evidence type="ECO:0000256" key="10">
    <source>
        <dbReference type="ARBA" id="ARBA00023186"/>
    </source>
</evidence>
<dbReference type="CDD" id="cd20070">
    <property type="entry name" value="5TM_YidC_Alb3"/>
    <property type="match status" value="1"/>
</dbReference>
<dbReference type="InterPro" id="IPR028053">
    <property type="entry name" value="Membr_insert_YidC_N"/>
</dbReference>
<evidence type="ECO:0000256" key="2">
    <source>
        <dbReference type="ARBA" id="ARBA00010527"/>
    </source>
</evidence>
<dbReference type="OrthoDB" id="9780552at2"/>
<sequence length="616" mass="68833">MEKNRNFFLTIGLSILILTLWQVFYLGPKTEAQKEQARIEAQNTQNAQTPAASGDASANIPQGTAPQAGIPGQAAEAPAAQPLTREVALTQSKRISIDTPRVSGSINTVGARLDDLFLKDYRETVDPTSPEIELLAPSGVKKGYFAELGFSGNDAIGTVPGPATEWNIEGNDKLTPSTPVTLTYANEKGIQFKRVISVDENYMFAVEDTITNPTDAAVSLSSYGRVTRFEKPEHASGTYVLHEGLIGVVGDQGLQEISYSKIEDEKNKPLAKATGGWVGITDKYWAATLIPPQNESYEARFSYFTDGTPRYQADFLSAPVTIAAGQNTVIKNHVFAGAKEVAKIKEYEEKLGIKQFELLIDWGWFYFITKPMFYLIDWIYKFSGNFGVAILLVTVLLKGLFFPLANKSYKSMARMKMMQPAMLEIREKYADDKVKQQQEMMQLYKREKINPLAGCWPVLVQIPVFFALYKVLYVTIEMRHAPFFGWIHDLAAPDPTSLFNLFGLLPWDVPSILMVGVWPLIMGITMFLQMRMNPTPPDPTQAAIFTWMPIIFTFMLAAFPAGLVIYWAWNNTLSILQQGMIMKRQGAKIELFDNLKGMFKKKEPAAPAKDDKPTKK</sequence>
<comment type="subunit">
    <text evidence="13">Interacts with the Sec translocase complex via SecD. Specifically interacts with transmembrane segments of nascent integral membrane proteins during membrane integration.</text>
</comment>
<comment type="subcellular location">
    <subcellularLocation>
        <location evidence="1">Cell inner membrane</location>
        <topology evidence="1">Multi-pass membrane protein</topology>
    </subcellularLocation>
    <subcellularLocation>
        <location evidence="13">Cell membrane</location>
        <topology evidence="13">Multi-pass membrane protein</topology>
    </subcellularLocation>
</comment>
<comment type="function">
    <text evidence="13">Required for the insertion and/or proper folding and/or complex formation of integral membrane proteins into the membrane. Involved in integration of membrane proteins that insert both dependently and independently of the Sec translocase complex, as well as at least some lipoproteins. Aids folding of multispanning membrane proteins.</text>
</comment>
<dbReference type="Pfam" id="PF02096">
    <property type="entry name" value="60KD_IMP"/>
    <property type="match status" value="1"/>
</dbReference>
<keyword evidence="7 13" id="KW-0653">Protein transport</keyword>
<comment type="caution">
    <text evidence="17">The sequence shown here is derived from an EMBL/GenBank/DDBJ whole genome shotgun (WGS) entry which is preliminary data.</text>
</comment>
<feature type="domain" description="Membrane insertase YidC N-terminal" evidence="16">
    <location>
        <begin position="94"/>
        <end position="375"/>
    </location>
</feature>
<feature type="compositionally biased region" description="Low complexity" evidence="14">
    <location>
        <begin position="41"/>
        <end position="52"/>
    </location>
</feature>
<feature type="transmembrane region" description="Helical" evidence="13">
    <location>
        <begin position="542"/>
        <end position="569"/>
    </location>
</feature>
<dbReference type="GO" id="GO:0005886">
    <property type="term" value="C:plasma membrane"/>
    <property type="evidence" value="ECO:0007669"/>
    <property type="project" value="UniProtKB-SubCell"/>
</dbReference>
<feature type="region of interest" description="Disordered" evidence="14">
    <location>
        <begin position="36"/>
        <end position="82"/>
    </location>
</feature>
<gene>
    <name evidence="13" type="primary">yidC</name>
    <name evidence="17" type="ORF">DFR47_105132</name>
</gene>
<dbReference type="EMBL" id="QNRH01000005">
    <property type="protein sequence ID" value="RBO93415.1"/>
    <property type="molecule type" value="Genomic_DNA"/>
</dbReference>
<evidence type="ECO:0000256" key="5">
    <source>
        <dbReference type="ARBA" id="ARBA00022475"/>
    </source>
</evidence>
<evidence type="ECO:0000256" key="12">
    <source>
        <dbReference type="ARBA" id="ARBA00033342"/>
    </source>
</evidence>
<keyword evidence="9 13" id="KW-0472">Membrane</keyword>
<dbReference type="GO" id="GO:0032977">
    <property type="term" value="F:membrane insertase activity"/>
    <property type="evidence" value="ECO:0007669"/>
    <property type="project" value="InterPro"/>
</dbReference>
<dbReference type="GO" id="GO:0051205">
    <property type="term" value="P:protein insertion into membrane"/>
    <property type="evidence" value="ECO:0007669"/>
    <property type="project" value="TreeGrafter"/>
</dbReference>
<keyword evidence="18" id="KW-1185">Reference proteome</keyword>
<accession>A0A366DU32</accession>
<keyword evidence="10 13" id="KW-0143">Chaperone</keyword>
<dbReference type="NCBIfam" id="TIGR03593">
    <property type="entry name" value="yidC_nterm"/>
    <property type="match status" value="1"/>
</dbReference>
<dbReference type="RefSeq" id="WP_113945135.1">
    <property type="nucleotide sequence ID" value="NZ_JBHEEG010000006.1"/>
</dbReference>
<feature type="transmembrane region" description="Helical" evidence="13">
    <location>
        <begin position="509"/>
        <end position="530"/>
    </location>
</feature>
<dbReference type="PRINTS" id="PR01900">
    <property type="entry name" value="YIDCPROTEIN"/>
</dbReference>
<feature type="transmembrane region" description="Helical" evidence="13">
    <location>
        <begin position="386"/>
        <end position="405"/>
    </location>
</feature>
<evidence type="ECO:0000259" key="15">
    <source>
        <dbReference type="Pfam" id="PF02096"/>
    </source>
</evidence>
<keyword evidence="6 13" id="KW-0812">Transmembrane</keyword>
<dbReference type="AlphaFoldDB" id="A0A366DU32"/>
<evidence type="ECO:0000256" key="3">
    <source>
        <dbReference type="ARBA" id="ARBA00015325"/>
    </source>
</evidence>
<evidence type="ECO:0000256" key="8">
    <source>
        <dbReference type="ARBA" id="ARBA00022989"/>
    </source>
</evidence>
<reference evidence="17 18" key="1">
    <citation type="submission" date="2018-06" db="EMBL/GenBank/DDBJ databases">
        <title>Genomic Encyclopedia of Type Strains, Phase IV (KMG-IV): sequencing the most valuable type-strain genomes for metagenomic binning, comparative biology and taxonomic classification.</title>
        <authorList>
            <person name="Goeker M."/>
        </authorList>
    </citation>
    <scope>NUCLEOTIDE SEQUENCE [LARGE SCALE GENOMIC DNA]</scope>
    <source>
        <strain evidence="17 18">DSM 25619</strain>
    </source>
</reference>
<comment type="similarity">
    <text evidence="2 13">Belongs to the OXA1/ALB3/YidC family. Type 1 subfamily.</text>
</comment>
<evidence type="ECO:0000256" key="14">
    <source>
        <dbReference type="SAM" id="MobiDB-lite"/>
    </source>
</evidence>
<dbReference type="Pfam" id="PF14849">
    <property type="entry name" value="YidC_periplas"/>
    <property type="match status" value="1"/>
</dbReference>
<dbReference type="InterPro" id="IPR001708">
    <property type="entry name" value="YidC/ALB3/OXA1/COX18"/>
</dbReference>
<keyword evidence="4 13" id="KW-0813">Transport</keyword>
<keyword evidence="8 13" id="KW-1133">Transmembrane helix</keyword>
<evidence type="ECO:0000256" key="11">
    <source>
        <dbReference type="ARBA" id="ARBA00033245"/>
    </source>
</evidence>
<keyword evidence="5 13" id="KW-1003">Cell membrane</keyword>
<evidence type="ECO:0000256" key="7">
    <source>
        <dbReference type="ARBA" id="ARBA00022927"/>
    </source>
</evidence>
<dbReference type="NCBIfam" id="NF002353">
    <property type="entry name" value="PRK01318.1-4"/>
    <property type="match status" value="1"/>
</dbReference>
<evidence type="ECO:0000256" key="6">
    <source>
        <dbReference type="ARBA" id="ARBA00022692"/>
    </source>
</evidence>
<dbReference type="Gene3D" id="2.70.98.90">
    <property type="match status" value="1"/>
</dbReference>
<dbReference type="InterPro" id="IPR019998">
    <property type="entry name" value="Membr_insert_YidC"/>
</dbReference>
<evidence type="ECO:0000256" key="4">
    <source>
        <dbReference type="ARBA" id="ARBA00022448"/>
    </source>
</evidence>
<dbReference type="InterPro" id="IPR038221">
    <property type="entry name" value="YidC_periplasmic_sf"/>
</dbReference>
<organism evidence="17 18">
    <name type="scientific">Pseudochrobactrum asaccharolyticum</name>
    <dbReference type="NCBI Taxonomy" id="354351"/>
    <lineage>
        <taxon>Bacteria</taxon>
        <taxon>Pseudomonadati</taxon>
        <taxon>Pseudomonadota</taxon>
        <taxon>Alphaproteobacteria</taxon>
        <taxon>Hyphomicrobiales</taxon>
        <taxon>Brucellaceae</taxon>
        <taxon>Pseudochrobactrum</taxon>
    </lineage>
</organism>
<feature type="domain" description="Membrane insertase YidC/Oxa/ALB C-terminal" evidence="15">
    <location>
        <begin position="386"/>
        <end position="583"/>
    </location>
</feature>
<dbReference type="PANTHER" id="PTHR12428:SF65">
    <property type="entry name" value="CYTOCHROME C OXIDASE ASSEMBLY PROTEIN COX18, MITOCHONDRIAL"/>
    <property type="match status" value="1"/>
</dbReference>
<dbReference type="HAMAP" id="MF_01810">
    <property type="entry name" value="YidC_type1"/>
    <property type="match status" value="1"/>
</dbReference>
<protein>
    <recommendedName>
        <fullName evidence="3 13">Membrane protein insertase YidC</fullName>
    </recommendedName>
    <alternativeName>
        <fullName evidence="12 13">Foldase YidC</fullName>
    </alternativeName>
    <alternativeName>
        <fullName evidence="11 13">Membrane integrase YidC</fullName>
    </alternativeName>
    <alternativeName>
        <fullName evidence="13">Membrane protein YidC</fullName>
    </alternativeName>
</protein>
<dbReference type="NCBIfam" id="TIGR03592">
    <property type="entry name" value="yidC_oxa1_cterm"/>
    <property type="match status" value="1"/>
</dbReference>
<dbReference type="InterPro" id="IPR028055">
    <property type="entry name" value="YidC/Oxa/ALB_C"/>
</dbReference>